<comment type="caution">
    <text evidence="7">The sequence shown here is derived from an EMBL/GenBank/DDBJ whole genome shotgun (WGS) entry which is preliminary data.</text>
</comment>
<organism evidence="7 8">
    <name type="scientific">Pseudolycoriella hygida</name>
    <dbReference type="NCBI Taxonomy" id="35572"/>
    <lineage>
        <taxon>Eukaryota</taxon>
        <taxon>Metazoa</taxon>
        <taxon>Ecdysozoa</taxon>
        <taxon>Arthropoda</taxon>
        <taxon>Hexapoda</taxon>
        <taxon>Insecta</taxon>
        <taxon>Pterygota</taxon>
        <taxon>Neoptera</taxon>
        <taxon>Endopterygota</taxon>
        <taxon>Diptera</taxon>
        <taxon>Nematocera</taxon>
        <taxon>Sciaroidea</taxon>
        <taxon>Sciaridae</taxon>
        <taxon>Pseudolycoriella</taxon>
    </lineage>
</organism>
<comment type="cofactor">
    <cofactor evidence="1">
        <name>Ca(2+)</name>
        <dbReference type="ChEBI" id="CHEBI:29108"/>
    </cofactor>
</comment>
<dbReference type="GO" id="GO:0008484">
    <property type="term" value="F:sulfuric ester hydrolase activity"/>
    <property type="evidence" value="ECO:0007669"/>
    <property type="project" value="InterPro"/>
</dbReference>
<dbReference type="Proteomes" id="UP001151699">
    <property type="component" value="Chromosome A"/>
</dbReference>
<dbReference type="GO" id="GO:0046872">
    <property type="term" value="F:metal ion binding"/>
    <property type="evidence" value="ECO:0007669"/>
    <property type="project" value="UniProtKB-KW"/>
</dbReference>
<evidence type="ECO:0000256" key="3">
    <source>
        <dbReference type="ARBA" id="ARBA00022723"/>
    </source>
</evidence>
<protein>
    <submittedName>
        <fullName evidence="7">Arylsulfatase J</fullName>
    </submittedName>
</protein>
<evidence type="ECO:0000313" key="8">
    <source>
        <dbReference type="Proteomes" id="UP001151699"/>
    </source>
</evidence>
<name>A0A9Q0S8L9_9DIPT</name>
<dbReference type="AlphaFoldDB" id="A0A9Q0S8L9"/>
<dbReference type="PANTHER" id="PTHR10342">
    <property type="entry name" value="ARYLSULFATASE"/>
    <property type="match status" value="1"/>
</dbReference>
<dbReference type="OrthoDB" id="103349at2759"/>
<dbReference type="SUPFAM" id="SSF53649">
    <property type="entry name" value="Alkaline phosphatase-like"/>
    <property type="match status" value="1"/>
</dbReference>
<dbReference type="InterPro" id="IPR000917">
    <property type="entry name" value="Sulfatase_N"/>
</dbReference>
<dbReference type="Gene3D" id="3.30.1120.10">
    <property type="match status" value="1"/>
</dbReference>
<dbReference type="Gene3D" id="3.40.720.10">
    <property type="entry name" value="Alkaline Phosphatase, subunit A"/>
    <property type="match status" value="1"/>
</dbReference>
<comment type="similarity">
    <text evidence="2">Belongs to the sulfatase family.</text>
</comment>
<gene>
    <name evidence="7" type="primary">ARSJ</name>
    <name evidence="7" type="ORF">Bhyg_03293</name>
</gene>
<feature type="non-terminal residue" evidence="7">
    <location>
        <position position="1"/>
    </location>
</feature>
<evidence type="ECO:0000313" key="7">
    <source>
        <dbReference type="EMBL" id="KAJ6648068.1"/>
    </source>
</evidence>
<dbReference type="InterPro" id="IPR017850">
    <property type="entry name" value="Alkaline_phosphatase_core_sf"/>
</dbReference>
<evidence type="ECO:0000256" key="1">
    <source>
        <dbReference type="ARBA" id="ARBA00001913"/>
    </source>
</evidence>
<reference evidence="7" key="1">
    <citation type="submission" date="2022-07" db="EMBL/GenBank/DDBJ databases">
        <authorList>
            <person name="Trinca V."/>
            <person name="Uliana J.V.C."/>
            <person name="Torres T.T."/>
            <person name="Ward R.J."/>
            <person name="Monesi N."/>
        </authorList>
    </citation>
    <scope>NUCLEOTIDE SEQUENCE</scope>
    <source>
        <strain evidence="7">HSMRA1968</strain>
        <tissue evidence="7">Whole embryos</tissue>
    </source>
</reference>
<keyword evidence="5" id="KW-0325">Glycoprotein</keyword>
<proteinExistence type="inferred from homology"/>
<keyword evidence="3" id="KW-0479">Metal-binding</keyword>
<feature type="domain" description="Sulfatase N-terminal" evidence="6">
    <location>
        <begin position="3"/>
        <end position="98"/>
    </location>
</feature>
<evidence type="ECO:0000259" key="6">
    <source>
        <dbReference type="Pfam" id="PF00884"/>
    </source>
</evidence>
<evidence type="ECO:0000256" key="2">
    <source>
        <dbReference type="ARBA" id="ARBA00008779"/>
    </source>
</evidence>
<dbReference type="InterPro" id="IPR047115">
    <property type="entry name" value="ARSB"/>
</dbReference>
<evidence type="ECO:0000256" key="4">
    <source>
        <dbReference type="ARBA" id="ARBA00022837"/>
    </source>
</evidence>
<dbReference type="Pfam" id="PF00884">
    <property type="entry name" value="Sulfatase"/>
    <property type="match status" value="1"/>
</dbReference>
<keyword evidence="4" id="KW-0106">Calcium</keyword>
<sequence>VSILDDGVGRVVKALSENKMLDNTIILFFADNGAPIEIEHRNAGSNMPFKGQKESPWEGAMRSAAVIWSSLLKNRERTSNQLFHISDWLPTFAALAGVTVDQPIDGKNIWEALSCNVKNPRDDALLHLEYADGLQSYLHDFGYQSYIRGAYKYINGTTYNGTYDYWMDYVDKSEKHPSFERYEKRFQCFPMENPCLYNIVEDPCERKNIASLQPFTLRMMEDEVIKMGMKAPAVRNKPGEERSNPSFFNRTWTWWYDELGIPDFPENLIRCKRQKSKFDSFSF</sequence>
<dbReference type="EMBL" id="WJQU01000001">
    <property type="protein sequence ID" value="KAJ6648068.1"/>
    <property type="molecule type" value="Genomic_DNA"/>
</dbReference>
<keyword evidence="8" id="KW-1185">Reference proteome</keyword>
<accession>A0A9Q0S8L9</accession>
<dbReference type="PANTHER" id="PTHR10342:SF264">
    <property type="entry name" value="MIP05773P-RELATED"/>
    <property type="match status" value="1"/>
</dbReference>
<evidence type="ECO:0000256" key="5">
    <source>
        <dbReference type="ARBA" id="ARBA00023180"/>
    </source>
</evidence>